<protein>
    <submittedName>
        <fullName evidence="9">Uncharacterized protein</fullName>
    </submittedName>
</protein>
<dbReference type="GO" id="GO:0035282">
    <property type="term" value="P:segmentation"/>
    <property type="evidence" value="ECO:0007669"/>
    <property type="project" value="UniProtKB-ARBA"/>
</dbReference>
<comment type="caution">
    <text evidence="6">Lacks conserved residue(s) required for the propagation of feature annotation.</text>
</comment>
<feature type="disulfide bond" evidence="6">
    <location>
        <begin position="69"/>
        <end position="78"/>
    </location>
</feature>
<evidence type="ECO:0000256" key="3">
    <source>
        <dbReference type="ARBA" id="ARBA00022737"/>
    </source>
</evidence>
<keyword evidence="4 6" id="KW-1015">Disulfide bond</keyword>
<dbReference type="GO" id="GO:0030097">
    <property type="term" value="P:hemopoiesis"/>
    <property type="evidence" value="ECO:0007669"/>
    <property type="project" value="UniProtKB-ARBA"/>
</dbReference>
<evidence type="ECO:0000313" key="9">
    <source>
        <dbReference type="EMBL" id="KAK2187810.1"/>
    </source>
</evidence>
<dbReference type="PANTHER" id="PTHR12916:SF4">
    <property type="entry name" value="UNINFLATABLE, ISOFORM C"/>
    <property type="match status" value="1"/>
</dbReference>
<dbReference type="GO" id="GO:0005509">
    <property type="term" value="F:calcium ion binding"/>
    <property type="evidence" value="ECO:0007669"/>
    <property type="project" value="InterPro"/>
</dbReference>
<dbReference type="FunFam" id="2.10.25.10:FF:000012">
    <property type="entry name" value="Delta-like protein"/>
    <property type="match status" value="1"/>
</dbReference>
<dbReference type="Pfam" id="PF00008">
    <property type="entry name" value="EGF"/>
    <property type="match status" value="1"/>
</dbReference>
<sequence>MIYVTDIDECASRPCLNGGQCQDGLNEYQCNCATGFTGTRCDTGPLCRTSPCKNGGTCTETGKKRTCKCVGSFTGNSCQKSFLDTLPDSERARLTVSVKLLDKAFSYDLTDKSSEKYKELKTTVVEALKRVLDVTLGPGKYEVDGVTFSSGSIVVKYEIVVPKNESTAMQSNIVAAIKKHSGPFAGSTLDGNYVSIASKLFI</sequence>
<dbReference type="AlphaFoldDB" id="A0AAD9P459"/>
<reference evidence="9" key="1">
    <citation type="journal article" date="2023" name="Mol. Biol. Evol.">
        <title>Third-Generation Sequencing Reveals the Adaptive Role of the Epigenome in Three Deep-Sea Polychaetes.</title>
        <authorList>
            <person name="Perez M."/>
            <person name="Aroh O."/>
            <person name="Sun Y."/>
            <person name="Lan Y."/>
            <person name="Juniper S.K."/>
            <person name="Young C.R."/>
            <person name="Angers B."/>
            <person name="Qian P.Y."/>
        </authorList>
    </citation>
    <scope>NUCLEOTIDE SEQUENCE</scope>
    <source>
        <strain evidence="9">R07B-5</strain>
    </source>
</reference>
<dbReference type="PROSITE" id="PS00022">
    <property type="entry name" value="EGF_1"/>
    <property type="match status" value="2"/>
</dbReference>
<dbReference type="SUPFAM" id="SSF57196">
    <property type="entry name" value="EGF/Laminin"/>
    <property type="match status" value="2"/>
</dbReference>
<dbReference type="SMART" id="SM00181">
    <property type="entry name" value="EGF"/>
    <property type="match status" value="2"/>
</dbReference>
<dbReference type="PROSITE" id="PS00010">
    <property type="entry name" value="ASX_HYDROXYL"/>
    <property type="match status" value="1"/>
</dbReference>
<dbReference type="GO" id="GO:0009952">
    <property type="term" value="P:anterior/posterior pattern specification"/>
    <property type="evidence" value="ECO:0007669"/>
    <property type="project" value="UniProtKB-ARBA"/>
</dbReference>
<dbReference type="FunFam" id="2.10.25.10:FF:000122">
    <property type="entry name" value="Protein crumbs homolog 2"/>
    <property type="match status" value="1"/>
</dbReference>
<evidence type="ECO:0000256" key="4">
    <source>
        <dbReference type="ARBA" id="ARBA00023157"/>
    </source>
</evidence>
<dbReference type="PROSITE" id="PS01186">
    <property type="entry name" value="EGF_2"/>
    <property type="match status" value="1"/>
</dbReference>
<dbReference type="InterPro" id="IPR000742">
    <property type="entry name" value="EGF"/>
</dbReference>
<dbReference type="InterPro" id="IPR001881">
    <property type="entry name" value="EGF-like_Ca-bd_dom"/>
</dbReference>
<feature type="disulfide bond" evidence="6">
    <location>
        <begin position="32"/>
        <end position="41"/>
    </location>
</feature>
<dbReference type="SMART" id="SM00179">
    <property type="entry name" value="EGF_CA"/>
    <property type="match status" value="1"/>
</dbReference>
<keyword evidence="2" id="KW-0732">Signal</keyword>
<feature type="domain" description="SEA" evidence="7">
    <location>
        <begin position="90"/>
        <end position="201"/>
    </location>
</feature>
<dbReference type="Gene3D" id="2.10.25.10">
    <property type="entry name" value="Laminin"/>
    <property type="match status" value="2"/>
</dbReference>
<dbReference type="PROSITE" id="PS50024">
    <property type="entry name" value="SEA"/>
    <property type="match status" value="1"/>
</dbReference>
<keyword evidence="10" id="KW-1185">Reference proteome</keyword>
<feature type="domain" description="EGF-like" evidence="8">
    <location>
        <begin position="6"/>
        <end position="42"/>
    </location>
</feature>
<comment type="caution">
    <text evidence="9">The sequence shown here is derived from an EMBL/GenBank/DDBJ whole genome shotgun (WGS) entry which is preliminary data.</text>
</comment>
<dbReference type="Proteomes" id="UP001209878">
    <property type="component" value="Unassembled WGS sequence"/>
</dbReference>
<dbReference type="PROSITE" id="PS01187">
    <property type="entry name" value="EGF_CA"/>
    <property type="match status" value="1"/>
</dbReference>
<evidence type="ECO:0000256" key="6">
    <source>
        <dbReference type="PROSITE-ProRule" id="PRU00076"/>
    </source>
</evidence>
<organism evidence="9 10">
    <name type="scientific">Ridgeia piscesae</name>
    <name type="common">Tubeworm</name>
    <dbReference type="NCBI Taxonomy" id="27915"/>
    <lineage>
        <taxon>Eukaryota</taxon>
        <taxon>Metazoa</taxon>
        <taxon>Spiralia</taxon>
        <taxon>Lophotrochozoa</taxon>
        <taxon>Annelida</taxon>
        <taxon>Polychaeta</taxon>
        <taxon>Sedentaria</taxon>
        <taxon>Canalipalpata</taxon>
        <taxon>Sabellida</taxon>
        <taxon>Siboglinidae</taxon>
        <taxon>Ridgeia</taxon>
    </lineage>
</organism>
<dbReference type="GO" id="GO:0048646">
    <property type="term" value="P:anatomical structure formation involved in morphogenesis"/>
    <property type="evidence" value="ECO:0007669"/>
    <property type="project" value="UniProtKB-ARBA"/>
</dbReference>
<gene>
    <name evidence="9" type="ORF">NP493_153g01003</name>
</gene>
<dbReference type="PRINTS" id="PR00010">
    <property type="entry name" value="EGFBLOOD"/>
</dbReference>
<dbReference type="PROSITE" id="PS50026">
    <property type="entry name" value="EGF_3"/>
    <property type="match status" value="2"/>
</dbReference>
<evidence type="ECO:0000256" key="5">
    <source>
        <dbReference type="ARBA" id="ARBA00023180"/>
    </source>
</evidence>
<dbReference type="InterPro" id="IPR000152">
    <property type="entry name" value="EGF-type_Asp/Asn_hydroxyl_site"/>
</dbReference>
<accession>A0AAD9P459</accession>
<proteinExistence type="predicted"/>
<evidence type="ECO:0000259" key="8">
    <source>
        <dbReference type="PROSITE" id="PS50026"/>
    </source>
</evidence>
<dbReference type="Pfam" id="PF01390">
    <property type="entry name" value="SEA"/>
    <property type="match status" value="1"/>
</dbReference>
<feature type="domain" description="EGF-like" evidence="8">
    <location>
        <begin position="43"/>
        <end position="79"/>
    </location>
</feature>
<dbReference type="InterPro" id="IPR000082">
    <property type="entry name" value="SEA_dom"/>
</dbReference>
<keyword evidence="1 6" id="KW-0245">EGF-like domain</keyword>
<evidence type="ECO:0000256" key="1">
    <source>
        <dbReference type="ARBA" id="ARBA00022536"/>
    </source>
</evidence>
<evidence type="ECO:0000259" key="7">
    <source>
        <dbReference type="PROSITE" id="PS50024"/>
    </source>
</evidence>
<dbReference type="PANTHER" id="PTHR12916">
    <property type="entry name" value="CYTOCHROME C OXIDASE POLYPEPTIDE VIC-2"/>
    <property type="match status" value="1"/>
</dbReference>
<evidence type="ECO:0000313" key="10">
    <source>
        <dbReference type="Proteomes" id="UP001209878"/>
    </source>
</evidence>
<dbReference type="EMBL" id="JAODUO010000153">
    <property type="protein sequence ID" value="KAK2187810.1"/>
    <property type="molecule type" value="Genomic_DNA"/>
</dbReference>
<dbReference type="CDD" id="cd00054">
    <property type="entry name" value="EGF_CA"/>
    <property type="match status" value="1"/>
</dbReference>
<keyword evidence="3" id="KW-0677">Repeat</keyword>
<dbReference type="InterPro" id="IPR018097">
    <property type="entry name" value="EGF_Ca-bd_CS"/>
</dbReference>
<dbReference type="GO" id="GO:0019904">
    <property type="term" value="F:protein domain specific binding"/>
    <property type="evidence" value="ECO:0007669"/>
    <property type="project" value="UniProtKB-ARBA"/>
</dbReference>
<evidence type="ECO:0000256" key="2">
    <source>
        <dbReference type="ARBA" id="ARBA00022729"/>
    </source>
</evidence>
<dbReference type="GO" id="GO:0048863">
    <property type="term" value="P:stem cell differentiation"/>
    <property type="evidence" value="ECO:0007669"/>
    <property type="project" value="UniProtKB-ARBA"/>
</dbReference>
<name>A0AAD9P459_RIDPI</name>
<keyword evidence="5" id="KW-0325">Glycoprotein</keyword>